<dbReference type="PANTHER" id="PTHR46112">
    <property type="entry name" value="AMINOPEPTIDASE"/>
    <property type="match status" value="1"/>
</dbReference>
<dbReference type="Pfam" id="PF00557">
    <property type="entry name" value="Peptidase_M24"/>
    <property type="match status" value="1"/>
</dbReference>
<dbReference type="InterPro" id="IPR036005">
    <property type="entry name" value="Creatinase/aminopeptidase-like"/>
</dbReference>
<dbReference type="eggNOG" id="COG0006">
    <property type="taxonomic scope" value="Bacteria"/>
</dbReference>
<dbReference type="InterPro" id="IPR050659">
    <property type="entry name" value="Peptidase_M24B"/>
</dbReference>
<evidence type="ECO:0000256" key="1">
    <source>
        <dbReference type="ARBA" id="ARBA00001936"/>
    </source>
</evidence>
<evidence type="ECO:0000313" key="7">
    <source>
        <dbReference type="EMBL" id="CDQ39317.1"/>
    </source>
</evidence>
<dbReference type="Gene3D" id="3.40.350.10">
    <property type="entry name" value="Creatinase/prolidase N-terminal domain"/>
    <property type="match status" value="1"/>
</dbReference>
<dbReference type="PANTHER" id="PTHR46112:SF10">
    <property type="entry name" value="DIPEPTIDASE YKVY-RELATED"/>
    <property type="match status" value="1"/>
</dbReference>
<dbReference type="Proteomes" id="UP000028875">
    <property type="component" value="Unassembled WGS sequence"/>
</dbReference>
<reference evidence="8" key="2">
    <citation type="submission" date="2014-05" db="EMBL/GenBank/DDBJ databases">
        <title>Draft genome sequence of Virgibacillus massiliensis Vm-5.</title>
        <authorList>
            <person name="Khelaifia S."/>
            <person name="Croce O."/>
            <person name="Lagier J.C."/>
            <person name="Raoult D."/>
        </authorList>
    </citation>
    <scope>NUCLEOTIDE SEQUENCE [LARGE SCALE GENOMIC DNA]</scope>
    <source>
        <strain evidence="8">Vm-5</strain>
    </source>
</reference>
<keyword evidence="3" id="KW-0378">Hydrolase</keyword>
<feature type="domain" description="Peptidase M24" evidence="5">
    <location>
        <begin position="145"/>
        <end position="348"/>
    </location>
</feature>
<comment type="caution">
    <text evidence="7">The sequence shown here is derived from an EMBL/GenBank/DDBJ whole genome shotgun (WGS) entry which is preliminary data.</text>
</comment>
<name>A0A024QAK5_9BACI</name>
<evidence type="ECO:0000313" key="8">
    <source>
        <dbReference type="Proteomes" id="UP000028875"/>
    </source>
</evidence>
<dbReference type="EMBL" id="CCDP010000001">
    <property type="protein sequence ID" value="CDQ39317.1"/>
    <property type="molecule type" value="Genomic_DNA"/>
</dbReference>
<dbReference type="SUPFAM" id="SSF53092">
    <property type="entry name" value="Creatinase/prolidase N-terminal domain"/>
    <property type="match status" value="1"/>
</dbReference>
<dbReference type="RefSeq" id="WP_021290860.1">
    <property type="nucleotide sequence ID" value="NZ_BNER01000002.1"/>
</dbReference>
<keyword evidence="8" id="KW-1185">Reference proteome</keyword>
<dbReference type="CDD" id="cd01092">
    <property type="entry name" value="APP-like"/>
    <property type="match status" value="1"/>
</dbReference>
<reference evidence="7 8" key="1">
    <citation type="submission" date="2014-03" db="EMBL/GenBank/DDBJ databases">
        <authorList>
            <person name="Urmite Genomes U."/>
        </authorList>
    </citation>
    <scope>NUCLEOTIDE SEQUENCE [LARGE SCALE GENOMIC DNA]</scope>
    <source>
        <strain evidence="7 8">Vm-5</strain>
    </source>
</reference>
<dbReference type="InterPro" id="IPR000994">
    <property type="entry name" value="Pept_M24"/>
</dbReference>
<proteinExistence type="inferred from homology"/>
<feature type="domain" description="Creatinase N-terminal" evidence="6">
    <location>
        <begin position="4"/>
        <end position="138"/>
    </location>
</feature>
<dbReference type="GO" id="GO:0016787">
    <property type="term" value="F:hydrolase activity"/>
    <property type="evidence" value="ECO:0007669"/>
    <property type="project" value="UniProtKB-KW"/>
</dbReference>
<dbReference type="SUPFAM" id="SSF55920">
    <property type="entry name" value="Creatinase/aminopeptidase"/>
    <property type="match status" value="1"/>
</dbReference>
<dbReference type="FunFam" id="3.90.230.10:FF:000014">
    <property type="entry name" value="Aminopeptidase P family protein"/>
    <property type="match status" value="1"/>
</dbReference>
<organism evidence="7 8">
    <name type="scientific">Virgibacillus massiliensis</name>
    <dbReference type="NCBI Taxonomy" id="1462526"/>
    <lineage>
        <taxon>Bacteria</taxon>
        <taxon>Bacillati</taxon>
        <taxon>Bacillota</taxon>
        <taxon>Bacilli</taxon>
        <taxon>Bacillales</taxon>
        <taxon>Bacillaceae</taxon>
        <taxon>Virgibacillus</taxon>
    </lineage>
</organism>
<evidence type="ECO:0000259" key="5">
    <source>
        <dbReference type="Pfam" id="PF00557"/>
    </source>
</evidence>
<dbReference type="AlphaFoldDB" id="A0A024QAK5"/>
<evidence type="ECO:0000256" key="4">
    <source>
        <dbReference type="ARBA" id="ARBA00023211"/>
    </source>
</evidence>
<sequence>MAERVEALLKNMKSNNIDSMFVTSQANVYYMTNYYTDPHERLVAVYISNNFDPVLIIPAMEEEDAKAAGWQYELITYQDHENPWEKFYQTLHHNKKLPQTIGVENSHLTLDRYQTLQKFFSNTTVIDGEELLANLRVIKSKQEYERLKTAADLADFGIKTGIQSIREGVTELEVIANIEYELKKQGIQEMSFSTMTLSGAKTASPHGTPSMKKINSGDIVLFDLGVVYEGYCSDISRTVAFKSLTEEQKTIYNTVLQAEQKAIDASKIGVATGQLDQIARNHIADAGYGDYFTHRIGHGLGIETHEYPSMHGNNDLPLKAGMCYTIEPGIYVPGVAGVRIEDMIYMTEQGPEVLTKSPKDLQIID</sequence>
<comment type="similarity">
    <text evidence="2">Belongs to the peptidase M24B family.</text>
</comment>
<comment type="cofactor">
    <cofactor evidence="1">
        <name>Mn(2+)</name>
        <dbReference type="ChEBI" id="CHEBI:29035"/>
    </cofactor>
</comment>
<evidence type="ECO:0000256" key="3">
    <source>
        <dbReference type="ARBA" id="ARBA00022801"/>
    </source>
</evidence>
<gene>
    <name evidence="7" type="ORF">BN990_01612</name>
</gene>
<dbReference type="STRING" id="1462526.BN990_01612"/>
<dbReference type="Gene3D" id="3.90.230.10">
    <property type="entry name" value="Creatinase/methionine aminopeptidase superfamily"/>
    <property type="match status" value="1"/>
</dbReference>
<protein>
    <submittedName>
        <fullName evidence="7">Putative peptidase</fullName>
    </submittedName>
</protein>
<evidence type="ECO:0000256" key="2">
    <source>
        <dbReference type="ARBA" id="ARBA00008766"/>
    </source>
</evidence>
<dbReference type="Pfam" id="PF01321">
    <property type="entry name" value="Creatinase_N"/>
    <property type="match status" value="1"/>
</dbReference>
<evidence type="ECO:0000259" key="6">
    <source>
        <dbReference type="Pfam" id="PF01321"/>
    </source>
</evidence>
<dbReference type="InterPro" id="IPR029149">
    <property type="entry name" value="Creatin/AminoP/Spt16_N"/>
</dbReference>
<keyword evidence="4" id="KW-0464">Manganese</keyword>
<accession>A0A024QAK5</accession>
<dbReference type="InterPro" id="IPR000587">
    <property type="entry name" value="Creatinase_N"/>
</dbReference>
<dbReference type="OrthoDB" id="9806388at2"/>